<feature type="chain" id="PRO_5045321220" evidence="1">
    <location>
        <begin position="26"/>
        <end position="64"/>
    </location>
</feature>
<gene>
    <name evidence="2" type="ORF">F6X42_14755</name>
</gene>
<evidence type="ECO:0000313" key="3">
    <source>
        <dbReference type="Proteomes" id="UP000736373"/>
    </source>
</evidence>
<protein>
    <submittedName>
        <fullName evidence="2">Uncharacterized protein</fullName>
    </submittedName>
</protein>
<dbReference type="EMBL" id="VZQQ01000010">
    <property type="protein sequence ID" value="MBC8747818.1"/>
    <property type="molecule type" value="Genomic_DNA"/>
</dbReference>
<proteinExistence type="predicted"/>
<feature type="signal peptide" evidence="1">
    <location>
        <begin position="1"/>
        <end position="25"/>
    </location>
</feature>
<evidence type="ECO:0000313" key="2">
    <source>
        <dbReference type="EMBL" id="MBC8747818.1"/>
    </source>
</evidence>
<sequence>MLAFPCFVIGLLALPLCGAAPTFFAAAKKVGKEDSSNRQLISGSPGLEGVVVHLESVPPHIPPR</sequence>
<accession>A0ABR7PNH8</accession>
<name>A0ABR7PNH8_9BURK</name>
<reference evidence="2 3" key="1">
    <citation type="submission" date="2019-09" db="EMBL/GenBank/DDBJ databases">
        <title>Paraburkholderia podalyriae sp. nov., A South African Podalyria-associated rhizobium.</title>
        <authorList>
            <person name="Mavima L."/>
            <person name="Beukes C.W."/>
            <person name="Palmer M."/>
            <person name="De Meyer S.E."/>
            <person name="James E.K."/>
            <person name="Maluk M."/>
            <person name="Avontuur J.R."/>
            <person name="Chan W.Y."/>
            <person name="Venter S.N."/>
            <person name="Steenkamp E.T."/>
        </authorList>
    </citation>
    <scope>NUCLEOTIDE SEQUENCE [LARGE SCALE GENOMIC DNA]</scope>
    <source>
        <strain evidence="2 3">WC7.3b</strain>
    </source>
</reference>
<comment type="caution">
    <text evidence="2">The sequence shown here is derived from an EMBL/GenBank/DDBJ whole genome shotgun (WGS) entry which is preliminary data.</text>
</comment>
<evidence type="ECO:0000256" key="1">
    <source>
        <dbReference type="SAM" id="SignalP"/>
    </source>
</evidence>
<organism evidence="2 3">
    <name type="scientific">Paraburkholderia podalyriae</name>
    <dbReference type="NCBI Taxonomy" id="1938811"/>
    <lineage>
        <taxon>Bacteria</taxon>
        <taxon>Pseudomonadati</taxon>
        <taxon>Pseudomonadota</taxon>
        <taxon>Betaproteobacteria</taxon>
        <taxon>Burkholderiales</taxon>
        <taxon>Burkholderiaceae</taxon>
        <taxon>Paraburkholderia</taxon>
    </lineage>
</organism>
<dbReference type="Proteomes" id="UP000736373">
    <property type="component" value="Unassembled WGS sequence"/>
</dbReference>
<keyword evidence="1" id="KW-0732">Signal</keyword>
<keyword evidence="3" id="KW-1185">Reference proteome</keyword>